<evidence type="ECO:0008006" key="6">
    <source>
        <dbReference type="Google" id="ProtNLM"/>
    </source>
</evidence>
<evidence type="ECO:0000259" key="3">
    <source>
        <dbReference type="PROSITE" id="PS51294"/>
    </source>
</evidence>
<feature type="domain" description="HTH myb-type" evidence="3">
    <location>
        <begin position="212"/>
        <end position="267"/>
    </location>
</feature>
<protein>
    <recommendedName>
        <fullName evidence="6">Myb-like DNA-binding domain protein</fullName>
    </recommendedName>
</protein>
<dbReference type="EMBL" id="CAJJDN010000161">
    <property type="protein sequence ID" value="CAD8125640.1"/>
    <property type="molecule type" value="Genomic_DNA"/>
</dbReference>
<evidence type="ECO:0000259" key="2">
    <source>
        <dbReference type="PROSITE" id="PS50090"/>
    </source>
</evidence>
<dbReference type="PANTHER" id="PTHR45614">
    <property type="entry name" value="MYB PROTEIN-RELATED"/>
    <property type="match status" value="1"/>
</dbReference>
<dbReference type="AlphaFoldDB" id="A0A8S1RF43"/>
<feature type="domain" description="Myb-like" evidence="2">
    <location>
        <begin position="212"/>
        <end position="263"/>
    </location>
</feature>
<dbReference type="PROSITE" id="PS51294">
    <property type="entry name" value="HTH_MYB"/>
    <property type="match status" value="1"/>
</dbReference>
<dbReference type="PANTHER" id="PTHR45614:SF274">
    <property type="entry name" value="MYB-LIKE DNA-BINDING PROTEIN"/>
    <property type="match status" value="1"/>
</dbReference>
<dbReference type="GO" id="GO:0005634">
    <property type="term" value="C:nucleus"/>
    <property type="evidence" value="ECO:0007669"/>
    <property type="project" value="TreeGrafter"/>
</dbReference>
<dbReference type="Proteomes" id="UP000692954">
    <property type="component" value="Unassembled WGS sequence"/>
</dbReference>
<proteinExistence type="predicted"/>
<sequence>MQTRNWESKKQRLENLNRQNESKDKQKSVQQISENNRNFFCNFSTFYEAYKDKKIPSIEFLKEQFHIQELFTNEQILELQQEMSIQWISRIKKNWTDEDKQILIWIVLKICSRDGIHIRKIPTQVWEEVVQLISRRTIEQCKKKWNDLLKLSLQQIPWTQDQDEQLISLINQSKDDGMQNKWCNLANQLNLQFKDFPRTGKQCRERWNNHLNPDINKNPWSIEEDIELLELVKKKQKKWAFISKVLKSKRSENAVKNRYNCLLKKNNCQQISTLIDILKTRQRSENPKASKQVVKRNKLTNINQTIKPQTQKIIQTNEYIIQQFDLVDENKLKQLVPAFYDSKTQTLYLSNNQQLISFLSNQMIKIESEFNIQNFDQNNQQHDLSNQMSGLLNQVDSSNFAKLVSAVFTNQQQPNQQEKKSQFNIPGVQNEKINSDKLNENNPPTTFSFFSSKLNDTQLNTQLNVKVRDPQEKEDDNNQVISQFK</sequence>
<keyword evidence="5" id="KW-1185">Reference proteome</keyword>
<dbReference type="GO" id="GO:0000981">
    <property type="term" value="F:DNA-binding transcription factor activity, RNA polymerase II-specific"/>
    <property type="evidence" value="ECO:0007669"/>
    <property type="project" value="TreeGrafter"/>
</dbReference>
<organism evidence="4 5">
    <name type="scientific">Paramecium sonneborni</name>
    <dbReference type="NCBI Taxonomy" id="65129"/>
    <lineage>
        <taxon>Eukaryota</taxon>
        <taxon>Sar</taxon>
        <taxon>Alveolata</taxon>
        <taxon>Ciliophora</taxon>
        <taxon>Intramacronucleata</taxon>
        <taxon>Oligohymenophorea</taxon>
        <taxon>Peniculida</taxon>
        <taxon>Parameciidae</taxon>
        <taxon>Paramecium</taxon>
    </lineage>
</organism>
<feature type="domain" description="Myb-like" evidence="2">
    <location>
        <begin position="92"/>
        <end position="149"/>
    </location>
</feature>
<feature type="domain" description="Myb-like" evidence="2">
    <location>
        <begin position="150"/>
        <end position="211"/>
    </location>
</feature>
<dbReference type="GO" id="GO:0000978">
    <property type="term" value="F:RNA polymerase II cis-regulatory region sequence-specific DNA binding"/>
    <property type="evidence" value="ECO:0007669"/>
    <property type="project" value="TreeGrafter"/>
</dbReference>
<evidence type="ECO:0000313" key="5">
    <source>
        <dbReference type="Proteomes" id="UP000692954"/>
    </source>
</evidence>
<evidence type="ECO:0000313" key="4">
    <source>
        <dbReference type="EMBL" id="CAD8125640.1"/>
    </source>
</evidence>
<dbReference type="InterPro" id="IPR001005">
    <property type="entry name" value="SANT/Myb"/>
</dbReference>
<dbReference type="PROSITE" id="PS50090">
    <property type="entry name" value="MYB_LIKE"/>
    <property type="match status" value="3"/>
</dbReference>
<dbReference type="OrthoDB" id="306004at2759"/>
<dbReference type="SMART" id="SM00717">
    <property type="entry name" value="SANT"/>
    <property type="match status" value="3"/>
</dbReference>
<comment type="caution">
    <text evidence="4">The sequence shown here is derived from an EMBL/GenBank/DDBJ whole genome shotgun (WGS) entry which is preliminary data.</text>
</comment>
<dbReference type="InterPro" id="IPR050560">
    <property type="entry name" value="MYB_TF"/>
</dbReference>
<dbReference type="InterPro" id="IPR017930">
    <property type="entry name" value="Myb_dom"/>
</dbReference>
<feature type="region of interest" description="Disordered" evidence="1">
    <location>
        <begin position="1"/>
        <end position="28"/>
    </location>
</feature>
<reference evidence="4" key="1">
    <citation type="submission" date="2021-01" db="EMBL/GenBank/DDBJ databases">
        <authorList>
            <consortium name="Genoscope - CEA"/>
            <person name="William W."/>
        </authorList>
    </citation>
    <scope>NUCLEOTIDE SEQUENCE</scope>
</reference>
<name>A0A8S1RF43_9CILI</name>
<gene>
    <name evidence="4" type="ORF">PSON_ATCC_30995.1.T1610023</name>
</gene>
<dbReference type="Pfam" id="PF13921">
    <property type="entry name" value="Myb_DNA-bind_6"/>
    <property type="match status" value="1"/>
</dbReference>
<evidence type="ECO:0000256" key="1">
    <source>
        <dbReference type="SAM" id="MobiDB-lite"/>
    </source>
</evidence>
<dbReference type="CDD" id="cd00167">
    <property type="entry name" value="SANT"/>
    <property type="match status" value="3"/>
</dbReference>
<accession>A0A8S1RF43</accession>
<feature type="compositionally biased region" description="Basic and acidic residues" evidence="1">
    <location>
        <begin position="1"/>
        <end position="27"/>
    </location>
</feature>